<name>A0A9R0VK38_TRITD</name>
<reference evidence="2 3" key="1">
    <citation type="submission" date="2017-09" db="EMBL/GenBank/DDBJ databases">
        <authorList>
            <consortium name="International Durum Wheat Genome Sequencing Consortium (IDWGSC)"/>
            <person name="Milanesi L."/>
        </authorList>
    </citation>
    <scope>NUCLEOTIDE SEQUENCE [LARGE SCALE GENOMIC DNA]</scope>
    <source>
        <strain evidence="3">cv. Svevo</strain>
    </source>
</reference>
<proteinExistence type="predicted"/>
<feature type="coiled-coil region" evidence="1">
    <location>
        <begin position="44"/>
        <end position="71"/>
    </location>
</feature>
<organism evidence="2 3">
    <name type="scientific">Triticum turgidum subsp. durum</name>
    <name type="common">Durum wheat</name>
    <name type="synonym">Triticum durum</name>
    <dbReference type="NCBI Taxonomy" id="4567"/>
    <lineage>
        <taxon>Eukaryota</taxon>
        <taxon>Viridiplantae</taxon>
        <taxon>Streptophyta</taxon>
        <taxon>Embryophyta</taxon>
        <taxon>Tracheophyta</taxon>
        <taxon>Spermatophyta</taxon>
        <taxon>Magnoliopsida</taxon>
        <taxon>Liliopsida</taxon>
        <taxon>Poales</taxon>
        <taxon>Poaceae</taxon>
        <taxon>BOP clade</taxon>
        <taxon>Pooideae</taxon>
        <taxon>Triticodae</taxon>
        <taxon>Triticeae</taxon>
        <taxon>Triticinae</taxon>
        <taxon>Triticum</taxon>
    </lineage>
</organism>
<dbReference type="Gramene" id="TRITD3Av1G067690.5">
    <property type="protein sequence ID" value="TRITD3Av1G067690.5"/>
    <property type="gene ID" value="TRITD3Av1G067690"/>
</dbReference>
<keyword evidence="1" id="KW-0175">Coiled coil</keyword>
<dbReference type="EMBL" id="LT934115">
    <property type="protein sequence ID" value="VAH59398.1"/>
    <property type="molecule type" value="Genomic_DNA"/>
</dbReference>
<dbReference type="PANTHER" id="PTHR33566">
    <property type="entry name" value="EN/SPM-LIKE TRANSPOSON-RELATED"/>
    <property type="match status" value="1"/>
</dbReference>
<dbReference type="AlphaFoldDB" id="A0A9R0VK38"/>
<protein>
    <submittedName>
        <fullName evidence="2">Uncharacterized protein</fullName>
    </submittedName>
</protein>
<gene>
    <name evidence="2" type="ORF">TRITD_3Av1G067690</name>
</gene>
<keyword evidence="3" id="KW-1185">Reference proteome</keyword>
<accession>A0A9R0VK38</accession>
<evidence type="ECO:0000313" key="2">
    <source>
        <dbReference type="EMBL" id="VAH59398.1"/>
    </source>
</evidence>
<sequence length="86" mass="9955">MNKDDLCRKDVEVKFTVALSSGDSNTPGSITEMEEQVKLKNWEKERFVEDIKREEDLLKQVKDSFSNQKQQLLDYITQSPASKVNC</sequence>
<dbReference type="PANTHER" id="PTHR33566:SF6">
    <property type="entry name" value="PROTEIN DEFECTIVE IN MERISTEM SILENCING 3"/>
    <property type="match status" value="1"/>
</dbReference>
<dbReference type="Proteomes" id="UP000324705">
    <property type="component" value="Chromosome 3A"/>
</dbReference>
<evidence type="ECO:0000256" key="1">
    <source>
        <dbReference type="SAM" id="Coils"/>
    </source>
</evidence>
<evidence type="ECO:0000313" key="3">
    <source>
        <dbReference type="Proteomes" id="UP000324705"/>
    </source>
</evidence>